<evidence type="ECO:0000259" key="1">
    <source>
        <dbReference type="PROSITE" id="PS50994"/>
    </source>
</evidence>
<dbReference type="GO" id="GO:0015074">
    <property type="term" value="P:DNA integration"/>
    <property type="evidence" value="ECO:0007669"/>
    <property type="project" value="InterPro"/>
</dbReference>
<dbReference type="InterPro" id="IPR001584">
    <property type="entry name" value="Integrase_cat-core"/>
</dbReference>
<evidence type="ECO:0000313" key="3">
    <source>
        <dbReference type="Proteomes" id="UP000001340"/>
    </source>
</evidence>
<gene>
    <name evidence="2" type="ORF">LEP1GSC105_2920</name>
</gene>
<dbReference type="RefSeq" id="WP_001097406.1">
    <property type="nucleotide sequence ID" value="NZ_AHNR02000045.1"/>
</dbReference>
<dbReference type="PROSITE" id="PS50994">
    <property type="entry name" value="INTEGRASE"/>
    <property type="match status" value="1"/>
</dbReference>
<dbReference type="Proteomes" id="UP000001340">
    <property type="component" value="Unassembled WGS sequence"/>
</dbReference>
<accession>A0A0E2D453</accession>
<evidence type="ECO:0000313" key="2">
    <source>
        <dbReference type="EMBL" id="EKR54364.1"/>
    </source>
</evidence>
<dbReference type="EMBL" id="AHNR02000045">
    <property type="protein sequence ID" value="EKR54364.1"/>
    <property type="molecule type" value="Genomic_DNA"/>
</dbReference>
<organism evidence="2 3">
    <name type="scientific">Leptospira interrogans str. UI 12758</name>
    <dbReference type="NCBI Taxonomy" id="1049938"/>
    <lineage>
        <taxon>Bacteria</taxon>
        <taxon>Pseudomonadati</taxon>
        <taxon>Spirochaetota</taxon>
        <taxon>Spirochaetia</taxon>
        <taxon>Leptospirales</taxon>
        <taxon>Leptospiraceae</taxon>
        <taxon>Leptospira</taxon>
    </lineage>
</organism>
<name>A0A0E2D453_LEPIR</name>
<comment type="caution">
    <text evidence="2">The sequence shown here is derived from an EMBL/GenBank/DDBJ whole genome shotgun (WGS) entry which is preliminary data.</text>
</comment>
<dbReference type="AlphaFoldDB" id="A0A0E2D453"/>
<sequence length="563" mass="64548">MNTRLDSIVDPITLAKYYRDWRDLKGVGTKLERGEIVREACRQFGIDSVSTVYKYFNRLLMGESVFSATKPKARGGVVLSSRREERYRLLRKIATLKVATETNSKIKNASTKEAMRICVEEGLLRAEDLPHRSTIDRDLGKYGLRMRDFRKAHTAVQLYADFAGEWYVVDATPLDQHYLRLDNKFKYRKDLSQKDKHLAEILHKEGLRKIILIFAVDLFSGAWFCRAYAPEGGGESVAIWLDFWNELILAKPDIPMQGVCFNAYGDQGNGLKSNEAKAYFNRLGTNIVTHLVNMPSAKGLVEGRISAAKRSHEALLKGLEDEYLDLNLLNEHYRQWQIYHNTVSGAYAKFCESTNKKPLRSVNADDLRNARLAFNRRKIDAYGCISIKWTSKSKVEYYFVGRDIARGTELNVYRDITGKVIALDPRTGRRYECDQRGKQRRKMGTFRNDHDYDWSQTPEEKVRKEIRKIAKDTTFTYESTLPPKIDIPEWTGKTRPHFVPDPSFPVEYASVGDAICALEEIAGEIEEDLLPAIASSLNLILESNGKLVYSDLRKFAEIMRGEE</sequence>
<reference evidence="2 3" key="1">
    <citation type="submission" date="2012-10" db="EMBL/GenBank/DDBJ databases">
        <authorList>
            <person name="Harkins D.M."/>
            <person name="Durkin A.S."/>
            <person name="Brinkac L.M."/>
            <person name="Haft D.H."/>
            <person name="Selengut J.D."/>
            <person name="Sanka R."/>
            <person name="DePew J."/>
            <person name="Purushe J."/>
            <person name="Chanthongthip A."/>
            <person name="Lattana O."/>
            <person name="Phetsouvanh R."/>
            <person name="Newton P.N."/>
            <person name="Vinetz J.M."/>
            <person name="Sutton G.G."/>
            <person name="Nierman W.C."/>
            <person name="Fouts D.E."/>
        </authorList>
    </citation>
    <scope>NUCLEOTIDE SEQUENCE [LARGE SCALE GENOMIC DNA]</scope>
    <source>
        <strain evidence="2 3">UI 12758</strain>
    </source>
</reference>
<feature type="domain" description="Integrase catalytic" evidence="1">
    <location>
        <begin position="169"/>
        <end position="366"/>
    </location>
</feature>
<proteinExistence type="predicted"/>
<protein>
    <recommendedName>
        <fullName evidence="1">Integrase catalytic domain-containing protein</fullName>
    </recommendedName>
</protein>